<dbReference type="eggNOG" id="ENOG502QPUR">
    <property type="taxonomic scope" value="Eukaryota"/>
</dbReference>
<dbReference type="Gramene" id="OGLUM03G18090.1">
    <property type="protein sequence ID" value="OGLUM03G18090.1"/>
    <property type="gene ID" value="OGLUM03G18090"/>
</dbReference>
<feature type="compositionally biased region" description="Basic and acidic residues" evidence="1">
    <location>
        <begin position="171"/>
        <end position="184"/>
    </location>
</feature>
<dbReference type="EnsemblPlants" id="OGLUM03G18090.1">
    <property type="protein sequence ID" value="OGLUM03G18090.1"/>
    <property type="gene ID" value="OGLUM03G18090"/>
</dbReference>
<feature type="domain" description="Protein kinase" evidence="2">
    <location>
        <begin position="1"/>
        <end position="233"/>
    </location>
</feature>
<dbReference type="GO" id="GO:0005524">
    <property type="term" value="F:ATP binding"/>
    <property type="evidence" value="ECO:0007669"/>
    <property type="project" value="InterPro"/>
</dbReference>
<feature type="compositionally biased region" description="Low complexity" evidence="1">
    <location>
        <begin position="200"/>
        <end position="210"/>
    </location>
</feature>
<evidence type="ECO:0000313" key="4">
    <source>
        <dbReference type="Proteomes" id="UP000026961"/>
    </source>
</evidence>
<evidence type="ECO:0000256" key="1">
    <source>
        <dbReference type="SAM" id="MobiDB-lite"/>
    </source>
</evidence>
<protein>
    <recommendedName>
        <fullName evidence="2">Protein kinase domain-containing protein</fullName>
    </recommendedName>
</protein>
<feature type="region of interest" description="Disordered" evidence="1">
    <location>
        <begin position="171"/>
        <end position="233"/>
    </location>
</feature>
<accession>A0A0D9Z7G2</accession>
<dbReference type="Pfam" id="PF07714">
    <property type="entry name" value="PK_Tyr_Ser-Thr"/>
    <property type="match status" value="1"/>
</dbReference>
<proteinExistence type="predicted"/>
<dbReference type="GO" id="GO:0004672">
    <property type="term" value="F:protein kinase activity"/>
    <property type="evidence" value="ECO:0007669"/>
    <property type="project" value="InterPro"/>
</dbReference>
<organism evidence="3">
    <name type="scientific">Oryza glumipatula</name>
    <dbReference type="NCBI Taxonomy" id="40148"/>
    <lineage>
        <taxon>Eukaryota</taxon>
        <taxon>Viridiplantae</taxon>
        <taxon>Streptophyta</taxon>
        <taxon>Embryophyta</taxon>
        <taxon>Tracheophyta</taxon>
        <taxon>Spermatophyta</taxon>
        <taxon>Magnoliopsida</taxon>
        <taxon>Liliopsida</taxon>
        <taxon>Poales</taxon>
        <taxon>Poaceae</taxon>
        <taxon>BOP clade</taxon>
        <taxon>Oryzoideae</taxon>
        <taxon>Oryzeae</taxon>
        <taxon>Oryzinae</taxon>
        <taxon>Oryza</taxon>
    </lineage>
</organism>
<reference evidence="3" key="2">
    <citation type="submission" date="2018-05" db="EMBL/GenBank/DDBJ databases">
        <title>OgluRS3 (Oryza glumaepatula Reference Sequence Version 3).</title>
        <authorList>
            <person name="Zhang J."/>
            <person name="Kudrna D."/>
            <person name="Lee S."/>
            <person name="Talag J."/>
            <person name="Welchert J."/>
            <person name="Wing R.A."/>
        </authorList>
    </citation>
    <scope>NUCLEOTIDE SEQUENCE [LARGE SCALE GENOMIC DNA]</scope>
</reference>
<sequence>MDQEKLLIYYYLPNGNLHDRLHVRLDNEGEASPRRGARAACIHREYRTSAIPHGNIKSTNVLLDKNGAVCVADFSLALLLIPAQTIARLGGYMAPEKEDNKRLSQEADVYSFGILVLETFTGKVPVQYPQPSPVTASSHTPLPLQRPLPPLRPPLAAAANPAPAPRVWGKVKTEERRREREIRRRERRKGMRGNDIRAGPLSSLLLPSVSARKHASGPTSHCKSNGLSLLLSL</sequence>
<keyword evidence="4" id="KW-1185">Reference proteome</keyword>
<dbReference type="HOGENOM" id="CLU_103943_0_0_1"/>
<dbReference type="PROSITE" id="PS50011">
    <property type="entry name" value="PROTEIN_KINASE_DOM"/>
    <property type="match status" value="1"/>
</dbReference>
<dbReference type="InterPro" id="IPR011009">
    <property type="entry name" value="Kinase-like_dom_sf"/>
</dbReference>
<dbReference type="InterPro" id="IPR046959">
    <property type="entry name" value="PRK1-6/SRF4-like"/>
</dbReference>
<dbReference type="InterPro" id="IPR000719">
    <property type="entry name" value="Prot_kinase_dom"/>
</dbReference>
<dbReference type="Gene3D" id="1.10.510.10">
    <property type="entry name" value="Transferase(Phosphotransferase) domain 1"/>
    <property type="match status" value="1"/>
</dbReference>
<evidence type="ECO:0000259" key="2">
    <source>
        <dbReference type="PROSITE" id="PS50011"/>
    </source>
</evidence>
<name>A0A0D9Z7G2_9ORYZ</name>
<dbReference type="AlphaFoldDB" id="A0A0D9Z7G2"/>
<dbReference type="PANTHER" id="PTHR48007:SF4">
    <property type="entry name" value="LEUCINE-RICH REPEAT RECEPTOR-LIKE PROTEIN KINASE PXC1"/>
    <property type="match status" value="1"/>
</dbReference>
<dbReference type="InterPro" id="IPR001245">
    <property type="entry name" value="Ser-Thr/Tyr_kinase_cat_dom"/>
</dbReference>
<dbReference type="SUPFAM" id="SSF56112">
    <property type="entry name" value="Protein kinase-like (PK-like)"/>
    <property type="match status" value="1"/>
</dbReference>
<dbReference type="Proteomes" id="UP000026961">
    <property type="component" value="Chromosome 3"/>
</dbReference>
<feature type="compositionally biased region" description="Polar residues" evidence="1">
    <location>
        <begin position="217"/>
        <end position="227"/>
    </location>
</feature>
<dbReference type="STRING" id="40148.A0A0D9Z7G2"/>
<reference evidence="3" key="1">
    <citation type="submission" date="2015-04" db="UniProtKB">
        <authorList>
            <consortium name="EnsemblPlants"/>
        </authorList>
    </citation>
    <scope>IDENTIFICATION</scope>
</reference>
<evidence type="ECO:0000313" key="3">
    <source>
        <dbReference type="EnsemblPlants" id="OGLUM03G18090.1"/>
    </source>
</evidence>
<dbReference type="PANTHER" id="PTHR48007">
    <property type="entry name" value="LEUCINE-RICH REPEAT RECEPTOR-LIKE PROTEIN KINASE PXC1"/>
    <property type="match status" value="1"/>
</dbReference>